<dbReference type="RefSeq" id="WP_135054875.1">
    <property type="nucleotide sequence ID" value="NZ_JADGLC010000005.1"/>
</dbReference>
<name>A0A4Y9K5N9_9PAST</name>
<accession>A0A4Y9K5N9</accession>
<sequence length="72" mass="8244">MRDSTQTITLNRDKFEYQLSRIHQAIALMLALQSAELEHCDLMTSLEGIYNLTQDSIINLEEMLKNSEADNA</sequence>
<evidence type="ECO:0000313" key="1">
    <source>
        <dbReference type="EMBL" id="TFV11986.1"/>
    </source>
</evidence>
<reference evidence="1 2" key="1">
    <citation type="submission" date="2019-03" db="EMBL/GenBank/DDBJ databases">
        <title>Diversity of the mouse oral microbiome.</title>
        <authorList>
            <person name="Joseph S."/>
            <person name="Aduse-Opoku J."/>
            <person name="Curtis M."/>
            <person name="Wade W."/>
            <person name="Hashim A."/>
        </authorList>
    </citation>
    <scope>NUCLEOTIDE SEQUENCE [LARGE SCALE GENOMIC DNA]</scope>
    <source>
        <strain evidence="1 2">WT12</strain>
    </source>
</reference>
<organism evidence="1 2">
    <name type="scientific">Muribacter muris</name>
    <dbReference type="NCBI Taxonomy" id="67855"/>
    <lineage>
        <taxon>Bacteria</taxon>
        <taxon>Pseudomonadati</taxon>
        <taxon>Pseudomonadota</taxon>
        <taxon>Gammaproteobacteria</taxon>
        <taxon>Pasteurellales</taxon>
        <taxon>Pasteurellaceae</taxon>
        <taxon>Muribacter</taxon>
    </lineage>
</organism>
<comment type="caution">
    <text evidence="1">The sequence shown here is derived from an EMBL/GenBank/DDBJ whole genome shotgun (WGS) entry which is preliminary data.</text>
</comment>
<dbReference type="Proteomes" id="UP000297396">
    <property type="component" value="Unassembled WGS sequence"/>
</dbReference>
<dbReference type="AlphaFoldDB" id="A0A4Y9K5N9"/>
<gene>
    <name evidence="1" type="ORF">E4T80_03150</name>
</gene>
<protein>
    <submittedName>
        <fullName evidence="1">Uncharacterized protein</fullName>
    </submittedName>
</protein>
<evidence type="ECO:0000313" key="2">
    <source>
        <dbReference type="Proteomes" id="UP000297396"/>
    </source>
</evidence>
<proteinExistence type="predicted"/>
<dbReference type="EMBL" id="SPPA01000005">
    <property type="protein sequence ID" value="TFV11986.1"/>
    <property type="molecule type" value="Genomic_DNA"/>
</dbReference>